<gene>
    <name evidence="1" type="ORF">ACFPGP_17510</name>
</gene>
<name>A0ABW0BM86_9ACTN</name>
<organism evidence="1 2">
    <name type="scientific">Nocardioides taihuensis</name>
    <dbReference type="NCBI Taxonomy" id="1835606"/>
    <lineage>
        <taxon>Bacteria</taxon>
        <taxon>Bacillati</taxon>
        <taxon>Actinomycetota</taxon>
        <taxon>Actinomycetes</taxon>
        <taxon>Propionibacteriales</taxon>
        <taxon>Nocardioidaceae</taxon>
        <taxon>Nocardioides</taxon>
    </lineage>
</organism>
<sequence>MDADLADALGTADGTGDDVVLFGTTSDDVVSVSAEGGAVVADGLPATVRVSAADPTLDRLTVYALRGDDTVTASAEAAALVQLSLFS</sequence>
<comment type="caution">
    <text evidence="1">The sequence shown here is derived from an EMBL/GenBank/DDBJ whole genome shotgun (WGS) entry which is preliminary data.</text>
</comment>
<dbReference type="Proteomes" id="UP001596087">
    <property type="component" value="Unassembled WGS sequence"/>
</dbReference>
<reference evidence="2" key="1">
    <citation type="journal article" date="2019" name="Int. J. Syst. Evol. Microbiol.">
        <title>The Global Catalogue of Microorganisms (GCM) 10K type strain sequencing project: providing services to taxonomists for standard genome sequencing and annotation.</title>
        <authorList>
            <consortium name="The Broad Institute Genomics Platform"/>
            <consortium name="The Broad Institute Genome Sequencing Center for Infectious Disease"/>
            <person name="Wu L."/>
            <person name="Ma J."/>
        </authorList>
    </citation>
    <scope>NUCLEOTIDE SEQUENCE [LARGE SCALE GENOMIC DNA]</scope>
    <source>
        <strain evidence="2">DFY41</strain>
    </source>
</reference>
<proteinExistence type="predicted"/>
<dbReference type="EMBL" id="JBHSKD010000024">
    <property type="protein sequence ID" value="MFC5178479.1"/>
    <property type="molecule type" value="Genomic_DNA"/>
</dbReference>
<dbReference type="RefSeq" id="WP_378592087.1">
    <property type="nucleotide sequence ID" value="NZ_JBHSKD010000024.1"/>
</dbReference>
<evidence type="ECO:0000313" key="1">
    <source>
        <dbReference type="EMBL" id="MFC5178479.1"/>
    </source>
</evidence>
<accession>A0ABW0BM86</accession>
<protein>
    <submittedName>
        <fullName evidence="1">Uncharacterized protein</fullName>
    </submittedName>
</protein>
<keyword evidence="2" id="KW-1185">Reference proteome</keyword>
<evidence type="ECO:0000313" key="2">
    <source>
        <dbReference type="Proteomes" id="UP001596087"/>
    </source>
</evidence>